<comment type="pathway">
    <text evidence="8">Purine metabolism; 7-cyano-7-deazaguanine biosynthesis.</text>
</comment>
<evidence type="ECO:0000313" key="10">
    <source>
        <dbReference type="EMBL" id="OOM63659.1"/>
    </source>
</evidence>
<gene>
    <name evidence="8 10" type="primary">queE</name>
    <name evidence="10" type="ORF">CLBCK_07940</name>
</gene>
<comment type="cofactor">
    <cofactor evidence="8">
        <name>[4Fe-4S] cluster</name>
        <dbReference type="ChEBI" id="CHEBI:49883"/>
    </cofactor>
    <text evidence="8">Binds 1 [4Fe-4S] cluster. The cluster is coordinated with 3 cysteines and an exchangeable S-adenosyl-L-methionine.</text>
</comment>
<comment type="caution">
    <text evidence="10">The sequence shown here is derived from an EMBL/GenBank/DDBJ whole genome shotgun (WGS) entry which is preliminary data.</text>
</comment>
<evidence type="ECO:0000259" key="9">
    <source>
        <dbReference type="PROSITE" id="PS51918"/>
    </source>
</evidence>
<dbReference type="HAMAP" id="MF_00917">
    <property type="entry name" value="QueE"/>
    <property type="match status" value="1"/>
</dbReference>
<evidence type="ECO:0000256" key="5">
    <source>
        <dbReference type="ARBA" id="ARBA00023004"/>
    </source>
</evidence>
<feature type="domain" description="Radical SAM core" evidence="9">
    <location>
        <begin position="17"/>
        <end position="217"/>
    </location>
</feature>
<keyword evidence="3 8" id="KW-0479">Metal-binding</keyword>
<dbReference type="Proteomes" id="UP000190973">
    <property type="component" value="Unassembled WGS sequence"/>
</dbReference>
<sequence length="222" mass="25594">MFNIIEKFLSVDGEGPTSGELATFIRFQGCNLRCSWCDTTYSWDKESTSEVLTAEEIYEYIKENKVTNVTLTGGEPLTQRNIHELLELLNSDENLKVHIETNGAVNIGPFKNKFIKNNISYIVDFKLPSSNMMDRMDFNNLSIVESNDVYKFVIGSKEDLEMAYEIICKYNLTSKCFVYLSPVSGNIEMQEIVEFMKDKNLNRVRLQVQLHKIIWDKNARGV</sequence>
<keyword evidence="2 8" id="KW-0949">S-adenosyl-L-methionine</keyword>
<dbReference type="Pfam" id="PF04055">
    <property type="entry name" value="Radical_SAM"/>
    <property type="match status" value="1"/>
</dbReference>
<organism evidence="10 11">
    <name type="scientific">Clostridium beijerinckii</name>
    <name type="common">Clostridium MP</name>
    <dbReference type="NCBI Taxonomy" id="1520"/>
    <lineage>
        <taxon>Bacteria</taxon>
        <taxon>Bacillati</taxon>
        <taxon>Bacillota</taxon>
        <taxon>Clostridia</taxon>
        <taxon>Eubacteriales</taxon>
        <taxon>Clostridiaceae</taxon>
        <taxon>Clostridium</taxon>
    </lineage>
</organism>
<dbReference type="RefSeq" id="WP_077837583.1">
    <property type="nucleotide sequence ID" value="NZ_JABTAE010000001.1"/>
</dbReference>
<dbReference type="EC" id="4.3.99.3" evidence="8"/>
<feature type="binding site" evidence="8">
    <location>
        <position position="39"/>
    </location>
    <ligand>
        <name>Mg(2+)</name>
        <dbReference type="ChEBI" id="CHEBI:18420"/>
    </ligand>
</feature>
<dbReference type="GO" id="GO:1904047">
    <property type="term" value="F:S-adenosyl-L-methionine binding"/>
    <property type="evidence" value="ECO:0007669"/>
    <property type="project" value="UniProtKB-UniRule"/>
</dbReference>
<dbReference type="SFLD" id="SFLDS00029">
    <property type="entry name" value="Radical_SAM"/>
    <property type="match status" value="1"/>
</dbReference>
<comment type="cofactor">
    <cofactor evidence="8">
        <name>Mg(2+)</name>
        <dbReference type="ChEBI" id="CHEBI:18420"/>
    </cofactor>
</comment>
<comment type="similarity">
    <text evidence="8">Belongs to the radical SAM superfamily. 7-carboxy-7-deazaguanine synthase family.</text>
</comment>
<name>A0A1S8SE57_CLOBE</name>
<protein>
    <recommendedName>
        <fullName evidence="8">7-carboxy-7-deazaguanine synthase</fullName>
        <shortName evidence="8">CDG synthase</shortName>
        <ecNumber evidence="8">4.3.99.3</ecNumber>
    </recommendedName>
    <alternativeName>
        <fullName evidence="8">Queuosine biosynthesis protein QueE</fullName>
    </alternativeName>
</protein>
<evidence type="ECO:0000256" key="7">
    <source>
        <dbReference type="ARBA" id="ARBA00023239"/>
    </source>
</evidence>
<comment type="catalytic activity">
    <reaction evidence="8">
        <text>6-carboxy-5,6,7,8-tetrahydropterin + H(+) = 7-carboxy-7-carbaguanine + NH4(+)</text>
        <dbReference type="Rhea" id="RHEA:27974"/>
        <dbReference type="ChEBI" id="CHEBI:15378"/>
        <dbReference type="ChEBI" id="CHEBI:28938"/>
        <dbReference type="ChEBI" id="CHEBI:61032"/>
        <dbReference type="ChEBI" id="CHEBI:61036"/>
        <dbReference type="EC" id="4.3.99.3"/>
    </reaction>
</comment>
<accession>A0A1S8SE57</accession>
<evidence type="ECO:0000256" key="4">
    <source>
        <dbReference type="ARBA" id="ARBA00022842"/>
    </source>
</evidence>
<feature type="binding site" evidence="8">
    <location>
        <position position="26"/>
    </location>
    <ligand>
        <name>substrate</name>
    </ligand>
</feature>
<feature type="binding site" evidence="8">
    <location>
        <position position="72"/>
    </location>
    <ligand>
        <name>substrate</name>
    </ligand>
</feature>
<feature type="binding site" evidence="8">
    <location>
        <begin position="11"/>
        <end position="13"/>
    </location>
    <ligand>
        <name>substrate</name>
    </ligand>
</feature>
<comment type="caution">
    <text evidence="8">Lacks conserved residue(s) required for the propagation of feature annotation.</text>
</comment>
<dbReference type="AlphaFoldDB" id="A0A1S8SE57"/>
<dbReference type="GO" id="GO:0016840">
    <property type="term" value="F:carbon-nitrogen lyase activity"/>
    <property type="evidence" value="ECO:0007669"/>
    <property type="project" value="UniProtKB-UniRule"/>
</dbReference>
<dbReference type="InterPro" id="IPR007197">
    <property type="entry name" value="rSAM"/>
</dbReference>
<dbReference type="NCBIfam" id="TIGR03963">
    <property type="entry name" value="rSAM_QueE_Clost"/>
    <property type="match status" value="1"/>
</dbReference>
<evidence type="ECO:0000313" key="11">
    <source>
        <dbReference type="Proteomes" id="UP000190973"/>
    </source>
</evidence>
<dbReference type="CDD" id="cd01335">
    <property type="entry name" value="Radical_SAM"/>
    <property type="match status" value="1"/>
</dbReference>
<dbReference type="EMBL" id="LZZI01000009">
    <property type="protein sequence ID" value="OOM63659.1"/>
    <property type="molecule type" value="Genomic_DNA"/>
</dbReference>
<dbReference type="GO" id="GO:0000287">
    <property type="term" value="F:magnesium ion binding"/>
    <property type="evidence" value="ECO:0007669"/>
    <property type="project" value="UniProtKB-UniRule"/>
</dbReference>
<evidence type="ECO:0000256" key="6">
    <source>
        <dbReference type="ARBA" id="ARBA00023014"/>
    </source>
</evidence>
<evidence type="ECO:0000256" key="3">
    <source>
        <dbReference type="ARBA" id="ARBA00022723"/>
    </source>
</evidence>
<comment type="subunit">
    <text evidence="8">Homodimer.</text>
</comment>
<dbReference type="InterPro" id="IPR024924">
    <property type="entry name" value="7-CO-7-deazaguanine_synth-like"/>
</dbReference>
<keyword evidence="8" id="KW-0671">Queuosine biosynthesis</keyword>
<keyword evidence="1 8" id="KW-0004">4Fe-4S</keyword>
<keyword evidence="7 8" id="KW-0456">Lyase</keyword>
<dbReference type="UniPathway" id="UPA00391"/>
<dbReference type="PIRSF" id="PIRSF000370">
    <property type="entry name" value="QueE"/>
    <property type="match status" value="1"/>
</dbReference>
<dbReference type="InterPro" id="IPR013785">
    <property type="entry name" value="Aldolase_TIM"/>
</dbReference>
<feature type="binding site" evidence="8">
    <location>
        <position position="30"/>
    </location>
    <ligand>
        <name>[4Fe-4S] cluster</name>
        <dbReference type="ChEBI" id="CHEBI:49883"/>
        <note>4Fe-4S-S-AdoMet</note>
    </ligand>
</feature>
<evidence type="ECO:0000256" key="1">
    <source>
        <dbReference type="ARBA" id="ARBA00022485"/>
    </source>
</evidence>
<evidence type="ECO:0000256" key="8">
    <source>
        <dbReference type="HAMAP-Rule" id="MF_00917"/>
    </source>
</evidence>
<keyword evidence="4 8" id="KW-0460">Magnesium</keyword>
<keyword evidence="6 8" id="KW-0411">Iron-sulfur</keyword>
<proteinExistence type="inferred from homology"/>
<dbReference type="GO" id="GO:0051539">
    <property type="term" value="F:4 iron, 4 sulfur cluster binding"/>
    <property type="evidence" value="ECO:0007669"/>
    <property type="project" value="UniProtKB-UniRule"/>
</dbReference>
<comment type="cofactor">
    <cofactor evidence="8">
        <name>S-adenosyl-L-methionine</name>
        <dbReference type="ChEBI" id="CHEBI:59789"/>
    </cofactor>
    <text evidence="8">Binds 1 S-adenosyl-L-methionine per subunit.</text>
</comment>
<dbReference type="InterPro" id="IPR023868">
    <property type="entry name" value="7-CO-7-deazaGua_synth_put_Clo"/>
</dbReference>
<reference evidence="10 11" key="1">
    <citation type="submission" date="2016-05" db="EMBL/GenBank/DDBJ databases">
        <title>Microbial solvent formation.</title>
        <authorList>
            <person name="Poehlein A."/>
            <person name="Montoya Solano J.D."/>
            <person name="Flitsch S."/>
            <person name="Krabben P."/>
            <person name="Duerre P."/>
            <person name="Daniel R."/>
        </authorList>
    </citation>
    <scope>NUCLEOTIDE SEQUENCE [LARGE SCALE GENOMIC DNA]</scope>
    <source>
        <strain evidence="10 11">DSM 53</strain>
    </source>
</reference>
<dbReference type="PANTHER" id="PTHR42836">
    <property type="entry name" value="7-CARBOXY-7-DEAZAGUANINE SYNTHASE"/>
    <property type="match status" value="1"/>
</dbReference>
<dbReference type="SUPFAM" id="SSF102114">
    <property type="entry name" value="Radical SAM enzymes"/>
    <property type="match status" value="1"/>
</dbReference>
<dbReference type="PROSITE" id="PS51918">
    <property type="entry name" value="RADICAL_SAM"/>
    <property type="match status" value="1"/>
</dbReference>
<dbReference type="PANTHER" id="PTHR42836:SF1">
    <property type="entry name" value="7-CARBOXY-7-DEAZAGUANINE SYNTHASE"/>
    <property type="match status" value="1"/>
</dbReference>
<feature type="binding site" evidence="8">
    <location>
        <position position="34"/>
    </location>
    <ligand>
        <name>[4Fe-4S] cluster</name>
        <dbReference type="ChEBI" id="CHEBI:49883"/>
        <note>4Fe-4S-S-AdoMet</note>
    </ligand>
</feature>
<dbReference type="GO" id="GO:0008616">
    <property type="term" value="P:tRNA queuosine(34) biosynthetic process"/>
    <property type="evidence" value="ECO:0007669"/>
    <property type="project" value="UniProtKB-UniRule"/>
</dbReference>
<dbReference type="Gene3D" id="3.20.20.70">
    <property type="entry name" value="Aldolase class I"/>
    <property type="match status" value="1"/>
</dbReference>
<evidence type="ECO:0000256" key="2">
    <source>
        <dbReference type="ARBA" id="ARBA00022691"/>
    </source>
</evidence>
<dbReference type="InterPro" id="IPR058240">
    <property type="entry name" value="rSAM_sf"/>
</dbReference>
<feature type="binding site" evidence="8">
    <location>
        <position position="74"/>
    </location>
    <ligand>
        <name>S-adenosyl-L-methionine</name>
        <dbReference type="ChEBI" id="CHEBI:59789"/>
    </ligand>
</feature>
<feature type="binding site" evidence="8">
    <location>
        <position position="37"/>
    </location>
    <ligand>
        <name>[4Fe-4S] cluster</name>
        <dbReference type="ChEBI" id="CHEBI:49883"/>
        <note>4Fe-4S-S-AdoMet</note>
    </ligand>
</feature>
<keyword evidence="5 8" id="KW-0408">Iron</keyword>
<comment type="function">
    <text evidence="8">Catalyzes the complex heterocyclic radical-mediated conversion of 6-carboxy-5,6,7,8-tetrahydropterin (CPH4) to 7-carboxy-7-deazaguanine (CDG), a step common to the biosynthetic pathways of all 7-deazapurine-containing compounds.</text>
</comment>
<feature type="binding site" evidence="8">
    <location>
        <begin position="36"/>
        <end position="38"/>
    </location>
    <ligand>
        <name>S-adenosyl-L-methionine</name>
        <dbReference type="ChEBI" id="CHEBI:59789"/>
    </ligand>
</feature>